<sequence length="277" mass="30157">MVNERNAAAYDPVERCRKFSGQKGLSDMDTITFFANKGGSGRTVSTMALASGFLAQGKRVAVMDCSDLAWCQVSPLRAWTKRMTRCGFCGQQLSLLECETSDEVEDAVAVAHATGIDILLIDTSARIYEPQAVALGMADMIVAPAIGPFESKRIVAGISEYPQASETVFGLVIDYQNRASQAAKTRKGFGYHSVLKSELPWAEALSEQILHGDIPQLVSRLARRPGESGFARYREAQAALVSVQRLAFEVDWALKGHRLEPTTIGQSRNIDNVLAVV</sequence>
<keyword evidence="2" id="KW-1185">Reference proteome</keyword>
<dbReference type="Pfam" id="PF07015">
    <property type="entry name" value="VirC1"/>
    <property type="match status" value="1"/>
</dbReference>
<dbReference type="SUPFAM" id="SSF52540">
    <property type="entry name" value="P-loop containing nucleoside triphosphate hydrolases"/>
    <property type="match status" value="1"/>
</dbReference>
<dbReference type="Gene3D" id="3.40.50.300">
    <property type="entry name" value="P-loop containing nucleotide triphosphate hydrolases"/>
    <property type="match status" value="1"/>
</dbReference>
<accession>A0A640VTE2</accession>
<dbReference type="InterPro" id="IPR027417">
    <property type="entry name" value="P-loop_NTPase"/>
</dbReference>
<protein>
    <submittedName>
        <fullName evidence="1">Uncharacterized protein</fullName>
    </submittedName>
</protein>
<gene>
    <name evidence="1" type="ORF">So717_26170</name>
</gene>
<reference evidence="1 2" key="1">
    <citation type="submission" date="2019-12" db="EMBL/GenBank/DDBJ databases">
        <title>Roseobacter cerasinus sp. nov., isolated from seawater around aquaculture.</title>
        <authorList>
            <person name="Muramatsu S."/>
            <person name="Takabe Y."/>
            <person name="Mori K."/>
            <person name="Takaichi S."/>
            <person name="Hanada S."/>
        </authorList>
    </citation>
    <scope>NUCLEOTIDE SEQUENCE [LARGE SCALE GENOMIC DNA]</scope>
    <source>
        <strain evidence="1 2">AI77</strain>
    </source>
</reference>
<organism evidence="1 2">
    <name type="scientific">Roseobacter cerasinus</name>
    <dbReference type="NCBI Taxonomy" id="2602289"/>
    <lineage>
        <taxon>Bacteria</taxon>
        <taxon>Pseudomonadati</taxon>
        <taxon>Pseudomonadota</taxon>
        <taxon>Alphaproteobacteria</taxon>
        <taxon>Rhodobacterales</taxon>
        <taxon>Roseobacteraceae</taxon>
        <taxon>Roseobacter</taxon>
    </lineage>
</organism>
<name>A0A640VTE2_9RHOB</name>
<dbReference type="AlphaFoldDB" id="A0A640VTE2"/>
<dbReference type="InterPro" id="IPR009744">
    <property type="entry name" value="VirC1"/>
</dbReference>
<proteinExistence type="predicted"/>
<dbReference type="Proteomes" id="UP000436522">
    <property type="component" value="Unassembled WGS sequence"/>
</dbReference>
<evidence type="ECO:0000313" key="1">
    <source>
        <dbReference type="EMBL" id="GFE50864.1"/>
    </source>
</evidence>
<dbReference type="EMBL" id="BLIV01000005">
    <property type="protein sequence ID" value="GFE50864.1"/>
    <property type="molecule type" value="Genomic_DNA"/>
</dbReference>
<evidence type="ECO:0000313" key="2">
    <source>
        <dbReference type="Proteomes" id="UP000436522"/>
    </source>
</evidence>
<comment type="caution">
    <text evidence="1">The sequence shown here is derived from an EMBL/GenBank/DDBJ whole genome shotgun (WGS) entry which is preliminary data.</text>
</comment>